<dbReference type="Pfam" id="PF00583">
    <property type="entry name" value="Acetyltransf_1"/>
    <property type="match status" value="1"/>
</dbReference>
<feature type="region of interest" description="Disordered" evidence="1">
    <location>
        <begin position="272"/>
        <end position="296"/>
    </location>
</feature>
<sequence length="296" mass="33491">MDPRDSIPHAPDPDSADQTQQDLLFAWSSAINIPLEEAIPAEPGAVHEALQAKDELLQAHVDLLLTHVRADPDRLRAIGEAARQSVNELGSADPGRVLYYLVTAELAERALSRVQAAGAEQDQQVQRRLVDEIEAAWYPAPEPFRPGLLDRHRLPRRIARRLNLRWWFLRWRLQTVTLTHRPADGPADIAVITATWRGQQLGKIGYMACDVCRQALVCKVSVDERYQNLGLGRRLVLAARAAAPAHEWTTTPQYDTAERFWRRMARTTGDSYRDDVHTADTRCPHMNPPRPHLEPI</sequence>
<feature type="domain" description="N-acetyltransferase" evidence="2">
    <location>
        <begin position="148"/>
        <end position="288"/>
    </location>
</feature>
<dbReference type="PROSITE" id="PS51186">
    <property type="entry name" value="GNAT"/>
    <property type="match status" value="1"/>
</dbReference>
<organism evidence="3 4">
    <name type="scientific">Nonomuraea africana</name>
    <dbReference type="NCBI Taxonomy" id="46171"/>
    <lineage>
        <taxon>Bacteria</taxon>
        <taxon>Bacillati</taxon>
        <taxon>Actinomycetota</taxon>
        <taxon>Actinomycetes</taxon>
        <taxon>Streptosporangiales</taxon>
        <taxon>Streptosporangiaceae</taxon>
        <taxon>Nonomuraea</taxon>
    </lineage>
</organism>
<protein>
    <submittedName>
        <fullName evidence="3">GNAT superfamily N-acetyltransferase</fullName>
    </submittedName>
</protein>
<evidence type="ECO:0000259" key="2">
    <source>
        <dbReference type="PROSITE" id="PS51186"/>
    </source>
</evidence>
<evidence type="ECO:0000256" key="1">
    <source>
        <dbReference type="SAM" id="MobiDB-lite"/>
    </source>
</evidence>
<dbReference type="Gene3D" id="3.40.630.30">
    <property type="match status" value="1"/>
</dbReference>
<dbReference type="InterPro" id="IPR016181">
    <property type="entry name" value="Acyl_CoA_acyltransferase"/>
</dbReference>
<dbReference type="SUPFAM" id="SSF55729">
    <property type="entry name" value="Acyl-CoA N-acyltransferases (Nat)"/>
    <property type="match status" value="1"/>
</dbReference>
<dbReference type="InterPro" id="IPR000182">
    <property type="entry name" value="GNAT_dom"/>
</dbReference>
<feature type="compositionally biased region" description="Basic and acidic residues" evidence="1">
    <location>
        <begin position="272"/>
        <end position="283"/>
    </location>
</feature>
<dbReference type="RefSeq" id="WP_192774987.1">
    <property type="nucleotide sequence ID" value="NZ_BAAASY010000049.1"/>
</dbReference>
<gene>
    <name evidence="3" type="ORF">H4W81_002542</name>
</gene>
<accession>A0ABR9KCL5</accession>
<dbReference type="EMBL" id="JADBEF010000001">
    <property type="protein sequence ID" value="MBE1559763.1"/>
    <property type="molecule type" value="Genomic_DNA"/>
</dbReference>
<keyword evidence="4" id="KW-1185">Reference proteome</keyword>
<evidence type="ECO:0000313" key="4">
    <source>
        <dbReference type="Proteomes" id="UP000661607"/>
    </source>
</evidence>
<comment type="caution">
    <text evidence="3">The sequence shown here is derived from an EMBL/GenBank/DDBJ whole genome shotgun (WGS) entry which is preliminary data.</text>
</comment>
<dbReference type="Proteomes" id="UP000661607">
    <property type="component" value="Unassembled WGS sequence"/>
</dbReference>
<evidence type="ECO:0000313" key="3">
    <source>
        <dbReference type="EMBL" id="MBE1559763.1"/>
    </source>
</evidence>
<reference evidence="3 4" key="1">
    <citation type="submission" date="2020-10" db="EMBL/GenBank/DDBJ databases">
        <title>Sequencing the genomes of 1000 actinobacteria strains.</title>
        <authorList>
            <person name="Klenk H.-P."/>
        </authorList>
    </citation>
    <scope>NUCLEOTIDE SEQUENCE [LARGE SCALE GENOMIC DNA]</scope>
    <source>
        <strain evidence="3 4">DSM 43748</strain>
    </source>
</reference>
<name>A0ABR9KCL5_9ACTN</name>
<proteinExistence type="predicted"/>